<proteinExistence type="predicted"/>
<accession>A0A6J8A7T4</accession>
<keyword evidence="3" id="KW-1185">Reference proteome</keyword>
<evidence type="ECO:0000313" key="3">
    <source>
        <dbReference type="Proteomes" id="UP000507470"/>
    </source>
</evidence>
<dbReference type="OrthoDB" id="10403501at2759"/>
<feature type="compositionally biased region" description="Polar residues" evidence="1">
    <location>
        <begin position="7"/>
        <end position="19"/>
    </location>
</feature>
<dbReference type="PANTHER" id="PTHR47331">
    <property type="entry name" value="PHD-TYPE DOMAIN-CONTAINING PROTEIN"/>
    <property type="match status" value="1"/>
</dbReference>
<organism evidence="2 3">
    <name type="scientific">Mytilus coruscus</name>
    <name type="common">Sea mussel</name>
    <dbReference type="NCBI Taxonomy" id="42192"/>
    <lineage>
        <taxon>Eukaryota</taxon>
        <taxon>Metazoa</taxon>
        <taxon>Spiralia</taxon>
        <taxon>Lophotrochozoa</taxon>
        <taxon>Mollusca</taxon>
        <taxon>Bivalvia</taxon>
        <taxon>Autobranchia</taxon>
        <taxon>Pteriomorphia</taxon>
        <taxon>Mytilida</taxon>
        <taxon>Mytiloidea</taxon>
        <taxon>Mytilidae</taxon>
        <taxon>Mytilinae</taxon>
        <taxon>Mytilus</taxon>
    </lineage>
</organism>
<dbReference type="Proteomes" id="UP000507470">
    <property type="component" value="Unassembled WGS sequence"/>
</dbReference>
<reference evidence="2 3" key="1">
    <citation type="submission" date="2020-06" db="EMBL/GenBank/DDBJ databases">
        <authorList>
            <person name="Li R."/>
            <person name="Bekaert M."/>
        </authorList>
    </citation>
    <scope>NUCLEOTIDE SEQUENCE [LARGE SCALE GENOMIC DNA]</scope>
    <source>
        <strain evidence="3">wild</strain>
    </source>
</reference>
<dbReference type="EMBL" id="CACVKT020000734">
    <property type="protein sequence ID" value="CAC5362242.1"/>
    <property type="molecule type" value="Genomic_DNA"/>
</dbReference>
<protein>
    <submittedName>
        <fullName evidence="2">Uncharacterized protein</fullName>
    </submittedName>
</protein>
<evidence type="ECO:0000256" key="1">
    <source>
        <dbReference type="SAM" id="MobiDB-lite"/>
    </source>
</evidence>
<sequence length="238" mass="26682">MNCKFEIQQNLNSNPVQRQESAKGRSVRSAGRSSVSSKRLEVEVKRIKLEAKRQAMNRKRELEMAKTALHLDEDELQMQTEIAVADAKAMIYDKFERDEIDGVEIPKVKLETIESIPKPSEGKVQSTVESTVLNPVAKTFQPLKEKAVKVKDTGKLDLMKLPPVGMTENTSTVPKQSVHVHLPSYGPTQSDDITSAPIQNLAINSKSSAETDFQSMVQHLRKPSPEIRKFSGNPLEYR</sequence>
<name>A0A6J8A7T4_MYTCO</name>
<evidence type="ECO:0000313" key="2">
    <source>
        <dbReference type="EMBL" id="CAC5362242.1"/>
    </source>
</evidence>
<feature type="compositionally biased region" description="Low complexity" evidence="1">
    <location>
        <begin position="27"/>
        <end position="37"/>
    </location>
</feature>
<feature type="region of interest" description="Disordered" evidence="1">
    <location>
        <begin position="1"/>
        <end position="37"/>
    </location>
</feature>
<feature type="region of interest" description="Disordered" evidence="1">
    <location>
        <begin position="213"/>
        <end position="238"/>
    </location>
</feature>
<gene>
    <name evidence="2" type="ORF">MCOR_4064</name>
</gene>
<dbReference type="AlphaFoldDB" id="A0A6J8A7T4"/>